<dbReference type="EMBL" id="CP077077">
    <property type="protein sequence ID" value="QXH57179.1"/>
    <property type="molecule type" value="Genomic_DNA"/>
</dbReference>
<feature type="region of interest" description="Disordered" evidence="1">
    <location>
        <begin position="358"/>
        <end position="377"/>
    </location>
</feature>
<dbReference type="RefSeq" id="WP_217868128.1">
    <property type="nucleotide sequence ID" value="NZ_CP077077.1"/>
</dbReference>
<protein>
    <recommendedName>
        <fullName evidence="4">Restriction endonuclease</fullName>
    </recommendedName>
</protein>
<evidence type="ECO:0000313" key="2">
    <source>
        <dbReference type="EMBL" id="QXH57179.1"/>
    </source>
</evidence>
<name>A0ABX8NMB3_9PSED</name>
<proteinExistence type="predicted"/>
<keyword evidence="3" id="KW-1185">Reference proteome</keyword>
<feature type="compositionally biased region" description="Acidic residues" evidence="1">
    <location>
        <begin position="364"/>
        <end position="377"/>
    </location>
</feature>
<accession>A0ABX8NMB3</accession>
<sequence>MKRKTLRLSAEESKLLTKVMTMGLGTNLPVMMTPSELAKLIGIIYHDTGRGPALEEQHPGLWAKIAPPADYYELPEDWFLEEIALEAEQHVALIKTGEEQIEDFTTYLRCLSELHKRRRKYSMILSAQPMPTMVQISPRSLVEYGSTEPEALASWLTWRKFFYDLDNRSAQETGYLFEPILAAAIGGEQKSARTKVVTRTGDATKGRQVDCWKVLPSGERLAYEFKLRVTIAASGQGRFGEETQFAVDAHNSGAIPILVVLDPTMNPRLGDLQKAYEAKGGRAYLGEDAWEHLEEEAGEVMSKFIEKYVRRPIEDISRFETACEFGSGRKSIALLDIRASYQGDQVVIHLGDYRRDVQRREDPSLSEEANEETISED</sequence>
<evidence type="ECO:0000256" key="1">
    <source>
        <dbReference type="SAM" id="MobiDB-lite"/>
    </source>
</evidence>
<gene>
    <name evidence="2" type="ORF">KSS90_02940</name>
</gene>
<reference evidence="2 3" key="1">
    <citation type="journal article" date="2021" name="Microorganisms">
        <title>The Ever-Expanding Pseudomonas Genus: Description of 43 New Species and Partition of the Pseudomonas putida Group.</title>
        <authorList>
            <person name="Girard L."/>
            <person name="Lood C."/>
            <person name="Hofte M."/>
            <person name="Vandamme P."/>
            <person name="Rokni-Zadeh H."/>
            <person name="van Noort V."/>
            <person name="Lavigne R."/>
            <person name="De Mot R."/>
        </authorList>
    </citation>
    <scope>NUCLEOTIDE SEQUENCE [LARGE SCALE GENOMIC DNA]</scope>
    <source>
        <strain evidence="2 3">COW77</strain>
    </source>
</reference>
<evidence type="ECO:0008006" key="4">
    <source>
        <dbReference type="Google" id="ProtNLM"/>
    </source>
</evidence>
<evidence type="ECO:0000313" key="3">
    <source>
        <dbReference type="Proteomes" id="UP000824010"/>
    </source>
</evidence>
<dbReference type="Proteomes" id="UP000824010">
    <property type="component" value="Chromosome"/>
</dbReference>
<organism evidence="2 3">
    <name type="scientific">Pseudomonas maumuensis</name>
    <dbReference type="NCBI Taxonomy" id="2842354"/>
    <lineage>
        <taxon>Bacteria</taxon>
        <taxon>Pseudomonadati</taxon>
        <taxon>Pseudomonadota</taxon>
        <taxon>Gammaproteobacteria</taxon>
        <taxon>Pseudomonadales</taxon>
        <taxon>Pseudomonadaceae</taxon>
        <taxon>Pseudomonas</taxon>
    </lineage>
</organism>